<feature type="compositionally biased region" description="Basic residues" evidence="1">
    <location>
        <begin position="33"/>
        <end position="43"/>
    </location>
</feature>
<evidence type="ECO:0000313" key="4">
    <source>
        <dbReference type="Proteomes" id="UP000076580"/>
    </source>
</evidence>
<feature type="transmembrane region" description="Helical" evidence="2">
    <location>
        <begin position="150"/>
        <end position="176"/>
    </location>
</feature>
<feature type="region of interest" description="Disordered" evidence="1">
    <location>
        <begin position="117"/>
        <end position="137"/>
    </location>
</feature>
<name>A0A151GAE0_DRECN</name>
<protein>
    <submittedName>
        <fullName evidence="3">Uncharacterized protein</fullName>
    </submittedName>
</protein>
<keyword evidence="4" id="KW-1185">Reference proteome</keyword>
<accession>A0A151GAE0</accession>
<evidence type="ECO:0000313" key="3">
    <source>
        <dbReference type="EMBL" id="KYK54052.1"/>
    </source>
</evidence>
<gene>
    <name evidence="3" type="ORF">DCS_06006</name>
</gene>
<organism evidence="3 4">
    <name type="scientific">Drechmeria coniospora</name>
    <name type="common">Nematophagous fungus</name>
    <name type="synonym">Meria coniospora</name>
    <dbReference type="NCBI Taxonomy" id="98403"/>
    <lineage>
        <taxon>Eukaryota</taxon>
        <taxon>Fungi</taxon>
        <taxon>Dikarya</taxon>
        <taxon>Ascomycota</taxon>
        <taxon>Pezizomycotina</taxon>
        <taxon>Sordariomycetes</taxon>
        <taxon>Hypocreomycetidae</taxon>
        <taxon>Hypocreales</taxon>
        <taxon>Ophiocordycipitaceae</taxon>
        <taxon>Drechmeria</taxon>
    </lineage>
</organism>
<keyword evidence="2" id="KW-0812">Transmembrane</keyword>
<sequence>MSTSARASARPARLDGGRAPHPSSPSPAESARPRHVGKSKCLRRASPAHAGPRSRPSVADRVGKKTSHLLVPSDLPEVAPHQHLPEVYRPTPPPPPPLLLQEASREPAVGYDHRGLAPGYSEQPVAGPVAAGWSPSERQRPRTLCGCGSLVFLLSVVIAVLAAAVVGLAAGAGILVGQLNDANARFERLKLSVTPQEGLPSWANVTRGCTDDPKGTTGETFQPPFFNNETLVKYCNKDAVGTPFYSLFASDFNGCMSACASWNFHNASTKTTCGAVSFIPLWSVQENALAGGAPGDCYLKTPQGVKDLKEPNIGTECHAALVKR</sequence>
<evidence type="ECO:0000256" key="2">
    <source>
        <dbReference type="SAM" id="Phobius"/>
    </source>
</evidence>
<evidence type="ECO:0000256" key="1">
    <source>
        <dbReference type="SAM" id="MobiDB-lite"/>
    </source>
</evidence>
<proteinExistence type="predicted"/>
<dbReference type="InParanoid" id="A0A151GAE0"/>
<keyword evidence="2" id="KW-1133">Transmembrane helix</keyword>
<dbReference type="RefSeq" id="XP_040653404.1">
    <property type="nucleotide sequence ID" value="XM_040803300.1"/>
</dbReference>
<comment type="caution">
    <text evidence="3">The sequence shown here is derived from an EMBL/GenBank/DDBJ whole genome shotgun (WGS) entry which is preliminary data.</text>
</comment>
<reference evidence="3 4" key="1">
    <citation type="journal article" date="2016" name="Sci. Rep.">
        <title>Insights into Adaptations to a Near-Obligate Nematode Endoparasitic Lifestyle from the Finished Genome of Drechmeria coniospora.</title>
        <authorList>
            <person name="Zhang L."/>
            <person name="Zhou Z."/>
            <person name="Guo Q."/>
            <person name="Fokkens L."/>
            <person name="Miskei M."/>
            <person name="Pocsi I."/>
            <person name="Zhang W."/>
            <person name="Chen M."/>
            <person name="Wang L."/>
            <person name="Sun Y."/>
            <person name="Donzelli B.G."/>
            <person name="Gibson D.M."/>
            <person name="Nelson D.R."/>
            <person name="Luo J.G."/>
            <person name="Rep M."/>
            <person name="Liu H."/>
            <person name="Yang S."/>
            <person name="Wang J."/>
            <person name="Krasnoff S.B."/>
            <person name="Xu Y."/>
            <person name="Molnar I."/>
            <person name="Lin M."/>
        </authorList>
    </citation>
    <scope>NUCLEOTIDE SEQUENCE [LARGE SCALE GENOMIC DNA]</scope>
    <source>
        <strain evidence="3 4">ARSEF 6962</strain>
    </source>
</reference>
<dbReference type="GeneID" id="63718649"/>
<keyword evidence="2" id="KW-0472">Membrane</keyword>
<dbReference type="Proteomes" id="UP000076580">
    <property type="component" value="Chromosome 03"/>
</dbReference>
<feature type="compositionally biased region" description="Low complexity" evidence="1">
    <location>
        <begin position="1"/>
        <end position="11"/>
    </location>
</feature>
<feature type="region of interest" description="Disordered" evidence="1">
    <location>
        <begin position="1"/>
        <end position="64"/>
    </location>
</feature>
<dbReference type="EMBL" id="LAYC01000003">
    <property type="protein sequence ID" value="KYK54052.1"/>
    <property type="molecule type" value="Genomic_DNA"/>
</dbReference>
<dbReference type="AlphaFoldDB" id="A0A151GAE0"/>